<dbReference type="InterPro" id="IPR036390">
    <property type="entry name" value="WH_DNA-bd_sf"/>
</dbReference>
<dbReference type="Gene3D" id="3.40.190.10">
    <property type="entry name" value="Periplasmic binding protein-like II"/>
    <property type="match status" value="2"/>
</dbReference>
<evidence type="ECO:0000313" key="6">
    <source>
        <dbReference type="EMBL" id="KFL31140.1"/>
    </source>
</evidence>
<comment type="caution">
    <text evidence="6">The sequence shown here is derived from an EMBL/GenBank/DDBJ whole genome shotgun (WGS) entry which is preliminary data.</text>
</comment>
<reference evidence="6 7" key="1">
    <citation type="submission" date="2014-08" db="EMBL/GenBank/DDBJ databases">
        <authorList>
            <person name="Hassan Y.I."/>
            <person name="Lepp D."/>
            <person name="Zhou T."/>
        </authorList>
    </citation>
    <scope>NUCLEOTIDE SEQUENCE [LARGE SCALE GENOMIC DNA]</scope>
    <source>
        <strain evidence="6 7">IFO13584</strain>
    </source>
</reference>
<evidence type="ECO:0000256" key="3">
    <source>
        <dbReference type="ARBA" id="ARBA00023125"/>
    </source>
</evidence>
<dbReference type="Proteomes" id="UP000028981">
    <property type="component" value="Unassembled WGS sequence"/>
</dbReference>
<keyword evidence="3" id="KW-0238">DNA-binding</keyword>
<feature type="domain" description="HTH lysR-type" evidence="5">
    <location>
        <begin position="1"/>
        <end position="57"/>
    </location>
</feature>
<evidence type="ECO:0000256" key="1">
    <source>
        <dbReference type="ARBA" id="ARBA00009437"/>
    </source>
</evidence>
<dbReference type="PROSITE" id="PS50931">
    <property type="entry name" value="HTH_LYSR"/>
    <property type="match status" value="1"/>
</dbReference>
<keyword evidence="2" id="KW-0805">Transcription regulation</keyword>
<protein>
    <recommendedName>
        <fullName evidence="5">HTH lysR-type domain-containing protein</fullName>
    </recommendedName>
</protein>
<dbReference type="OrthoDB" id="9811588at2"/>
<dbReference type="SUPFAM" id="SSF46785">
    <property type="entry name" value="Winged helix' DNA-binding domain"/>
    <property type="match status" value="1"/>
</dbReference>
<dbReference type="InterPro" id="IPR000847">
    <property type="entry name" value="LysR_HTH_N"/>
</dbReference>
<evidence type="ECO:0000259" key="5">
    <source>
        <dbReference type="PROSITE" id="PS50931"/>
    </source>
</evidence>
<evidence type="ECO:0000256" key="2">
    <source>
        <dbReference type="ARBA" id="ARBA00023015"/>
    </source>
</evidence>
<gene>
    <name evidence="6" type="ORF">JP75_09535</name>
</gene>
<organism evidence="6 7">
    <name type="scientific">Devosia riboflavina</name>
    <dbReference type="NCBI Taxonomy" id="46914"/>
    <lineage>
        <taxon>Bacteria</taxon>
        <taxon>Pseudomonadati</taxon>
        <taxon>Pseudomonadota</taxon>
        <taxon>Alphaproteobacteria</taxon>
        <taxon>Hyphomicrobiales</taxon>
        <taxon>Devosiaceae</taxon>
        <taxon>Devosia</taxon>
    </lineage>
</organism>
<dbReference type="PANTHER" id="PTHR30126:SF97">
    <property type="entry name" value="HTH-TYPE TRANSCRIPTIONAL REGULATOR ABGR"/>
    <property type="match status" value="1"/>
</dbReference>
<proteinExistence type="inferred from homology"/>
<evidence type="ECO:0000256" key="4">
    <source>
        <dbReference type="ARBA" id="ARBA00023163"/>
    </source>
</evidence>
<dbReference type="InterPro" id="IPR036388">
    <property type="entry name" value="WH-like_DNA-bd_sf"/>
</dbReference>
<dbReference type="GO" id="GO:0000976">
    <property type="term" value="F:transcription cis-regulatory region binding"/>
    <property type="evidence" value="ECO:0007669"/>
    <property type="project" value="TreeGrafter"/>
</dbReference>
<dbReference type="Pfam" id="PF00126">
    <property type="entry name" value="HTH_1"/>
    <property type="match status" value="1"/>
</dbReference>
<dbReference type="STRING" id="46914.JP75_09535"/>
<dbReference type="SUPFAM" id="SSF53850">
    <property type="entry name" value="Periplasmic binding protein-like II"/>
    <property type="match status" value="1"/>
</dbReference>
<comment type="similarity">
    <text evidence="1">Belongs to the LysR transcriptional regulatory family.</text>
</comment>
<name>A0A087M2N7_9HYPH</name>
<dbReference type="Pfam" id="PF03466">
    <property type="entry name" value="LysR_substrate"/>
    <property type="match status" value="1"/>
</dbReference>
<sequence>MDRLLHQFIAIAETGSIRAAAAVLNVTQPTLTVNMRKLEEDMDARLFSRSSRGVRLTPYGEVVYENARLMQRLDDNMRKSVNDMRARSERGISVGSGYSWWTVFVRDTVLDYQRLNPGAPVEVSLGDQMRCLDQLLSGDISLFVSHEIRGLSASLGAQFIRLSQVYNGVFVRKEHPLLGKPRTRTEIEYYPMVTSSLTESRQQRFFDEHWRRARGETSFGQENHVFGSNSISACIDYLTHTDSFLRISNVIAPYFAERGIAEVSQSEPLSMIPMGIYVLAERRGEKRLEALLTALMVASQEKLPPPRD</sequence>
<dbReference type="PRINTS" id="PR00039">
    <property type="entry name" value="HTHLYSR"/>
</dbReference>
<dbReference type="InterPro" id="IPR005119">
    <property type="entry name" value="LysR_subst-bd"/>
</dbReference>
<dbReference type="RefSeq" id="WP_035082171.1">
    <property type="nucleotide sequence ID" value="NZ_JQGC01000007.1"/>
</dbReference>
<keyword evidence="7" id="KW-1185">Reference proteome</keyword>
<dbReference type="GO" id="GO:0003700">
    <property type="term" value="F:DNA-binding transcription factor activity"/>
    <property type="evidence" value="ECO:0007669"/>
    <property type="project" value="InterPro"/>
</dbReference>
<dbReference type="EMBL" id="JQGC01000007">
    <property type="protein sequence ID" value="KFL31140.1"/>
    <property type="molecule type" value="Genomic_DNA"/>
</dbReference>
<dbReference type="PANTHER" id="PTHR30126">
    <property type="entry name" value="HTH-TYPE TRANSCRIPTIONAL REGULATOR"/>
    <property type="match status" value="1"/>
</dbReference>
<accession>A0A087M2N7</accession>
<keyword evidence="4" id="KW-0804">Transcription</keyword>
<dbReference type="Gene3D" id="1.10.10.10">
    <property type="entry name" value="Winged helix-like DNA-binding domain superfamily/Winged helix DNA-binding domain"/>
    <property type="match status" value="1"/>
</dbReference>
<dbReference type="AlphaFoldDB" id="A0A087M2N7"/>
<evidence type="ECO:0000313" key="7">
    <source>
        <dbReference type="Proteomes" id="UP000028981"/>
    </source>
</evidence>